<dbReference type="InterPro" id="IPR036282">
    <property type="entry name" value="Glutathione-S-Trfase_C_sf"/>
</dbReference>
<dbReference type="Pfam" id="PF04399">
    <property type="entry name" value="Glutaredoxin2_C"/>
    <property type="match status" value="1"/>
</dbReference>
<name>A0A7S2YR67_9STRA</name>
<dbReference type="SUPFAM" id="SSF52833">
    <property type="entry name" value="Thioredoxin-like"/>
    <property type="match status" value="1"/>
</dbReference>
<evidence type="ECO:0000256" key="1">
    <source>
        <dbReference type="SAM" id="SignalP"/>
    </source>
</evidence>
<dbReference type="PROSITE" id="PS50404">
    <property type="entry name" value="GST_NTER"/>
    <property type="match status" value="1"/>
</dbReference>
<evidence type="ECO:0000259" key="2">
    <source>
        <dbReference type="PROSITE" id="PS50404"/>
    </source>
</evidence>
<dbReference type="InterPro" id="IPR004045">
    <property type="entry name" value="Glutathione_S-Trfase_N"/>
</dbReference>
<dbReference type="AlphaFoldDB" id="A0A7S2YR67"/>
<dbReference type="EMBL" id="HBHT01036947">
    <property type="protein sequence ID" value="CAD9990282.1"/>
    <property type="molecule type" value="Transcribed_RNA"/>
</dbReference>
<dbReference type="SUPFAM" id="SSF47616">
    <property type="entry name" value="GST C-terminal domain-like"/>
    <property type="match status" value="1"/>
</dbReference>
<dbReference type="Gene3D" id="3.40.30.10">
    <property type="entry name" value="Glutaredoxin"/>
    <property type="match status" value="1"/>
</dbReference>
<feature type="chain" id="PRO_5030539404" description="GST N-terminal domain-containing protein" evidence="1">
    <location>
        <begin position="18"/>
        <end position="299"/>
    </location>
</feature>
<keyword evidence="1" id="KW-0732">Signal</keyword>
<organism evidence="3">
    <name type="scientific">Entomoneis paludosa</name>
    <dbReference type="NCBI Taxonomy" id="265537"/>
    <lineage>
        <taxon>Eukaryota</taxon>
        <taxon>Sar</taxon>
        <taxon>Stramenopiles</taxon>
        <taxon>Ochrophyta</taxon>
        <taxon>Bacillariophyta</taxon>
        <taxon>Bacillariophyceae</taxon>
        <taxon>Bacillariophycidae</taxon>
        <taxon>Entomoneidaceae</taxon>
        <taxon>Entomoneis</taxon>
    </lineage>
</organism>
<dbReference type="InterPro" id="IPR036249">
    <property type="entry name" value="Thioredoxin-like_sf"/>
</dbReference>
<sequence>MSKLSSLLLLSLATTQAFQAAMPSSPFVAGRTALFQSADASAPAKLEEPKSTSRPERVVPEILPTLYVYDHCPFCVRVRLALGLKNIKHNLHFLANDDVETPTKLIGKKMAPIMEWGDLIMPESMDIINYVDQDERCGPTNYIAPATGRQDIKEWQGGVRDLLRSMQRPRYVATGLLPEFQQLDARHAFVKNHQLPGYTKPDWKLKPLSEQLTEYAELMARDPADDIEELNRQLVALDDIIYSSEHCSEGGISFDDVDLFSRLRSITIIDGVQWPEKLRAYMDHFAEIGDIPLYDEMAL</sequence>
<proteinExistence type="predicted"/>
<feature type="signal peptide" evidence="1">
    <location>
        <begin position="1"/>
        <end position="17"/>
    </location>
</feature>
<dbReference type="NCBIfam" id="NF007702">
    <property type="entry name" value="PRK10387.1"/>
    <property type="match status" value="1"/>
</dbReference>
<dbReference type="Gene3D" id="1.20.1050.10">
    <property type="match status" value="1"/>
</dbReference>
<gene>
    <name evidence="3" type="ORF">APAL1065_LOCUS24801</name>
</gene>
<dbReference type="InterPro" id="IPR007494">
    <property type="entry name" value="Glutaredoxin2_C"/>
</dbReference>
<feature type="domain" description="GST N-terminal" evidence="2">
    <location>
        <begin position="62"/>
        <end position="139"/>
    </location>
</feature>
<evidence type="ECO:0000313" key="3">
    <source>
        <dbReference type="EMBL" id="CAD9990282.1"/>
    </source>
</evidence>
<dbReference type="Pfam" id="PF13417">
    <property type="entry name" value="GST_N_3"/>
    <property type="match status" value="1"/>
</dbReference>
<protein>
    <recommendedName>
        <fullName evidence="2">GST N-terminal domain-containing protein</fullName>
    </recommendedName>
</protein>
<reference evidence="3" key="1">
    <citation type="submission" date="2021-01" db="EMBL/GenBank/DDBJ databases">
        <authorList>
            <person name="Corre E."/>
            <person name="Pelletier E."/>
            <person name="Niang G."/>
            <person name="Scheremetjew M."/>
            <person name="Finn R."/>
            <person name="Kale V."/>
            <person name="Holt S."/>
            <person name="Cochrane G."/>
            <person name="Meng A."/>
            <person name="Brown T."/>
            <person name="Cohen L."/>
        </authorList>
    </citation>
    <scope>NUCLEOTIDE SEQUENCE</scope>
    <source>
        <strain evidence="3">CCMP125</strain>
    </source>
</reference>
<accession>A0A7S2YR67</accession>